<dbReference type="GO" id="GO:0016758">
    <property type="term" value="F:hexosyltransferase activity"/>
    <property type="evidence" value="ECO:0007669"/>
    <property type="project" value="UniProtKB-ARBA"/>
</dbReference>
<sequence length="302" mass="36306">MTRKVSIIINNYNKKPYLKRCLDSVLEQTYENWEIIFWDDNSTDDGRNWAFHYLNMTCPDKFYCYDTKQLIDNPNFDLPLGVVRWMAAQKAKGDYIAFLDADDYWHPRKLEKQMKLFEENHDMKLVFSDCQYFADKIIQVDNYPAWTSEQYTFGTFHEKYRPLMDNDPFMGLLLGYKLKPWLNSNFMPMSTLVFEREAFFKVMGKSTHYTSGEDFDWLFKMTAKYDCGLVPEVLSYYRINVRGSVNNQISMSLKAQWNEIDVIKKAKGYRELTRWQTVRFYFRLFVMYSKLIFKQCQEVKVL</sequence>
<gene>
    <name evidence="2" type="ORF">LCGC14_1052330</name>
</gene>
<evidence type="ECO:0000313" key="2">
    <source>
        <dbReference type="EMBL" id="KKN08864.1"/>
    </source>
</evidence>
<dbReference type="Pfam" id="PF00535">
    <property type="entry name" value="Glycos_transf_2"/>
    <property type="match status" value="1"/>
</dbReference>
<dbReference type="InterPro" id="IPR029044">
    <property type="entry name" value="Nucleotide-diphossugar_trans"/>
</dbReference>
<dbReference type="PANTHER" id="PTHR22916">
    <property type="entry name" value="GLYCOSYLTRANSFERASE"/>
    <property type="match status" value="1"/>
</dbReference>
<dbReference type="CDD" id="cd00761">
    <property type="entry name" value="Glyco_tranf_GTA_type"/>
    <property type="match status" value="1"/>
</dbReference>
<proteinExistence type="predicted"/>
<name>A0A0F9MSX7_9ZZZZ</name>
<dbReference type="SUPFAM" id="SSF53448">
    <property type="entry name" value="Nucleotide-diphospho-sugar transferases"/>
    <property type="match status" value="1"/>
</dbReference>
<feature type="domain" description="Glycosyltransferase 2-like" evidence="1">
    <location>
        <begin position="6"/>
        <end position="172"/>
    </location>
</feature>
<reference evidence="2" key="1">
    <citation type="journal article" date="2015" name="Nature">
        <title>Complex archaea that bridge the gap between prokaryotes and eukaryotes.</title>
        <authorList>
            <person name="Spang A."/>
            <person name="Saw J.H."/>
            <person name="Jorgensen S.L."/>
            <person name="Zaremba-Niedzwiedzka K."/>
            <person name="Martijn J."/>
            <person name="Lind A.E."/>
            <person name="van Eijk R."/>
            <person name="Schleper C."/>
            <person name="Guy L."/>
            <person name="Ettema T.J."/>
        </authorList>
    </citation>
    <scope>NUCLEOTIDE SEQUENCE</scope>
</reference>
<dbReference type="InterPro" id="IPR001173">
    <property type="entry name" value="Glyco_trans_2-like"/>
</dbReference>
<dbReference type="EMBL" id="LAZR01004409">
    <property type="protein sequence ID" value="KKN08864.1"/>
    <property type="molecule type" value="Genomic_DNA"/>
</dbReference>
<dbReference type="Gene3D" id="3.90.550.10">
    <property type="entry name" value="Spore Coat Polysaccharide Biosynthesis Protein SpsA, Chain A"/>
    <property type="match status" value="1"/>
</dbReference>
<dbReference type="AlphaFoldDB" id="A0A0F9MSX7"/>
<dbReference type="PANTHER" id="PTHR22916:SF3">
    <property type="entry name" value="UDP-GLCNAC:BETAGAL BETA-1,3-N-ACETYLGLUCOSAMINYLTRANSFERASE-LIKE PROTEIN 1"/>
    <property type="match status" value="1"/>
</dbReference>
<evidence type="ECO:0000259" key="1">
    <source>
        <dbReference type="Pfam" id="PF00535"/>
    </source>
</evidence>
<protein>
    <recommendedName>
        <fullName evidence="1">Glycosyltransferase 2-like domain-containing protein</fullName>
    </recommendedName>
</protein>
<comment type="caution">
    <text evidence="2">The sequence shown here is derived from an EMBL/GenBank/DDBJ whole genome shotgun (WGS) entry which is preliminary data.</text>
</comment>
<accession>A0A0F9MSX7</accession>
<organism evidence="2">
    <name type="scientific">marine sediment metagenome</name>
    <dbReference type="NCBI Taxonomy" id="412755"/>
    <lineage>
        <taxon>unclassified sequences</taxon>
        <taxon>metagenomes</taxon>
        <taxon>ecological metagenomes</taxon>
    </lineage>
</organism>